<protein>
    <submittedName>
        <fullName evidence="2">Uncharacterized protein</fullName>
    </submittedName>
</protein>
<proteinExistence type="predicted"/>
<accession>A0A067RES9</accession>
<dbReference type="EMBL" id="KK852508">
    <property type="protein sequence ID" value="KDR22396.1"/>
    <property type="molecule type" value="Genomic_DNA"/>
</dbReference>
<keyword evidence="3" id="KW-1185">Reference proteome</keyword>
<reference evidence="2 3" key="1">
    <citation type="journal article" date="2014" name="Nat. Commun.">
        <title>Molecular traces of alternative social organization in a termite genome.</title>
        <authorList>
            <person name="Terrapon N."/>
            <person name="Li C."/>
            <person name="Robertson H.M."/>
            <person name="Ji L."/>
            <person name="Meng X."/>
            <person name="Booth W."/>
            <person name="Chen Z."/>
            <person name="Childers C.P."/>
            <person name="Glastad K.M."/>
            <person name="Gokhale K."/>
            <person name="Gowin J."/>
            <person name="Gronenberg W."/>
            <person name="Hermansen R.A."/>
            <person name="Hu H."/>
            <person name="Hunt B.G."/>
            <person name="Huylmans A.K."/>
            <person name="Khalil S.M."/>
            <person name="Mitchell R.D."/>
            <person name="Munoz-Torres M.C."/>
            <person name="Mustard J.A."/>
            <person name="Pan H."/>
            <person name="Reese J.T."/>
            <person name="Scharf M.E."/>
            <person name="Sun F."/>
            <person name="Vogel H."/>
            <person name="Xiao J."/>
            <person name="Yang W."/>
            <person name="Yang Z."/>
            <person name="Yang Z."/>
            <person name="Zhou J."/>
            <person name="Zhu J."/>
            <person name="Brent C.S."/>
            <person name="Elsik C.G."/>
            <person name="Goodisman M.A."/>
            <person name="Liberles D.A."/>
            <person name="Roe R.M."/>
            <person name="Vargo E.L."/>
            <person name="Vilcinskas A."/>
            <person name="Wang J."/>
            <person name="Bornberg-Bauer E."/>
            <person name="Korb J."/>
            <person name="Zhang G."/>
            <person name="Liebig J."/>
        </authorList>
    </citation>
    <scope>NUCLEOTIDE SEQUENCE [LARGE SCALE GENOMIC DNA]</scope>
    <source>
        <tissue evidence="2">Whole organism</tissue>
    </source>
</reference>
<feature type="region of interest" description="Disordered" evidence="1">
    <location>
        <begin position="30"/>
        <end position="62"/>
    </location>
</feature>
<gene>
    <name evidence="2" type="ORF">L798_02488</name>
</gene>
<dbReference type="InParanoid" id="A0A067RES9"/>
<evidence type="ECO:0000313" key="3">
    <source>
        <dbReference type="Proteomes" id="UP000027135"/>
    </source>
</evidence>
<dbReference type="Proteomes" id="UP000027135">
    <property type="component" value="Unassembled WGS sequence"/>
</dbReference>
<sequence>MWDGGERKQESGKETYGLLKGIQKRIKDGGNKIRKMQDRRQKEKRGITEDEKRRNKKIRKEGRKIKLSQRHLGLLLRDSKLPVQRFYLCYAANSELSSLDWTSLFLLQCYMILM</sequence>
<feature type="compositionally biased region" description="Basic and acidic residues" evidence="1">
    <location>
        <begin position="30"/>
        <end position="53"/>
    </location>
</feature>
<evidence type="ECO:0000256" key="1">
    <source>
        <dbReference type="SAM" id="MobiDB-lite"/>
    </source>
</evidence>
<dbReference type="AlphaFoldDB" id="A0A067RES9"/>
<organism evidence="2 3">
    <name type="scientific">Zootermopsis nevadensis</name>
    <name type="common">Dampwood termite</name>
    <dbReference type="NCBI Taxonomy" id="136037"/>
    <lineage>
        <taxon>Eukaryota</taxon>
        <taxon>Metazoa</taxon>
        <taxon>Ecdysozoa</taxon>
        <taxon>Arthropoda</taxon>
        <taxon>Hexapoda</taxon>
        <taxon>Insecta</taxon>
        <taxon>Pterygota</taxon>
        <taxon>Neoptera</taxon>
        <taxon>Polyneoptera</taxon>
        <taxon>Dictyoptera</taxon>
        <taxon>Blattodea</taxon>
        <taxon>Blattoidea</taxon>
        <taxon>Termitoidae</taxon>
        <taxon>Termopsidae</taxon>
        <taxon>Zootermopsis</taxon>
    </lineage>
</organism>
<name>A0A067RES9_ZOONE</name>
<evidence type="ECO:0000313" key="2">
    <source>
        <dbReference type="EMBL" id="KDR22396.1"/>
    </source>
</evidence>